<dbReference type="EMBL" id="JAQOWY010000295">
    <property type="protein sequence ID" value="KAK1844847.1"/>
    <property type="molecule type" value="Genomic_DNA"/>
</dbReference>
<feature type="compositionally biased region" description="Polar residues" evidence="1">
    <location>
        <begin position="8"/>
        <end position="19"/>
    </location>
</feature>
<sequence>MSRGVPGASNQAPHPSSQGFRHRIAAHPTVCWLPFQNIWSPLASTALIGHRQSAINRPFAQSLRDTYRPYNLNPLRRWEKRRSL</sequence>
<evidence type="ECO:0000256" key="1">
    <source>
        <dbReference type="SAM" id="MobiDB-lite"/>
    </source>
</evidence>
<evidence type="ECO:0000313" key="3">
    <source>
        <dbReference type="Proteomes" id="UP001243330"/>
    </source>
</evidence>
<dbReference type="Proteomes" id="UP001243330">
    <property type="component" value="Unassembled WGS sequence"/>
</dbReference>
<protein>
    <submittedName>
        <fullName evidence="2">Uncharacterized protein</fullName>
    </submittedName>
</protein>
<gene>
    <name evidence="2" type="ORF">CCHR01_12531</name>
</gene>
<reference evidence="2" key="1">
    <citation type="submission" date="2023-01" db="EMBL/GenBank/DDBJ databases">
        <title>Colletotrichum chrysophilum M932 genome sequence.</title>
        <authorList>
            <person name="Baroncelli R."/>
        </authorList>
    </citation>
    <scope>NUCLEOTIDE SEQUENCE</scope>
    <source>
        <strain evidence="2">M932</strain>
    </source>
</reference>
<evidence type="ECO:0000313" key="2">
    <source>
        <dbReference type="EMBL" id="KAK1844847.1"/>
    </source>
</evidence>
<proteinExistence type="predicted"/>
<organism evidence="2 3">
    <name type="scientific">Colletotrichum chrysophilum</name>
    <dbReference type="NCBI Taxonomy" id="1836956"/>
    <lineage>
        <taxon>Eukaryota</taxon>
        <taxon>Fungi</taxon>
        <taxon>Dikarya</taxon>
        <taxon>Ascomycota</taxon>
        <taxon>Pezizomycotina</taxon>
        <taxon>Sordariomycetes</taxon>
        <taxon>Hypocreomycetidae</taxon>
        <taxon>Glomerellales</taxon>
        <taxon>Glomerellaceae</taxon>
        <taxon>Colletotrichum</taxon>
        <taxon>Colletotrichum gloeosporioides species complex</taxon>
    </lineage>
</organism>
<dbReference type="AlphaFoldDB" id="A0AAD9EEM2"/>
<name>A0AAD9EEM2_9PEZI</name>
<feature type="region of interest" description="Disordered" evidence="1">
    <location>
        <begin position="1"/>
        <end position="20"/>
    </location>
</feature>
<keyword evidence="3" id="KW-1185">Reference proteome</keyword>
<accession>A0AAD9EEM2</accession>
<comment type="caution">
    <text evidence="2">The sequence shown here is derived from an EMBL/GenBank/DDBJ whole genome shotgun (WGS) entry which is preliminary data.</text>
</comment>